<keyword evidence="4" id="KW-1185">Reference proteome</keyword>
<dbReference type="Pfam" id="PF12274">
    <property type="entry name" value="DUF3615"/>
    <property type="match status" value="1"/>
</dbReference>
<reference evidence="3" key="1">
    <citation type="submission" date="2015-04" db="UniProtKB">
        <authorList>
            <consortium name="EnsemblPlants"/>
        </authorList>
    </citation>
    <scope>IDENTIFICATION</scope>
</reference>
<feature type="region of interest" description="Disordered" evidence="1">
    <location>
        <begin position="1"/>
        <end position="45"/>
    </location>
</feature>
<accession>A0A0D9YR23</accession>
<sequence>MSDERQEAVVVAEEAEQTKEMERVRGNSNSSKRSEPVDLVKEEEEDGEDWFDALLRKLGHPFTVDEKGRPVDDADDREKGIWNASMVYMRAQNMSSEYDMVPNNLVLYPMMFEKRRWYHCNILGCKRLNDSTGEHSTQQRFFVELIINGGFIYNVLSCTKVDGDIDNNLCIACLPNSGIVHPPAGGFICGVSKDQRIFKVPFY</sequence>
<dbReference type="EnsemblPlants" id="OGLUM02G13710.1">
    <property type="protein sequence ID" value="OGLUM02G13710.1"/>
    <property type="gene ID" value="OGLUM02G13710"/>
</dbReference>
<evidence type="ECO:0000259" key="2">
    <source>
        <dbReference type="Pfam" id="PF12274"/>
    </source>
</evidence>
<dbReference type="Gramene" id="OGLUM02G13710.1">
    <property type="protein sequence ID" value="OGLUM02G13710.1"/>
    <property type="gene ID" value="OGLUM02G13710"/>
</dbReference>
<dbReference type="Proteomes" id="UP000026961">
    <property type="component" value="Chromosome 2"/>
</dbReference>
<dbReference type="AlphaFoldDB" id="A0A0D9YR23"/>
<proteinExistence type="predicted"/>
<dbReference type="InterPro" id="IPR022059">
    <property type="entry name" value="DUF3615"/>
</dbReference>
<dbReference type="HOGENOM" id="CLU_1350802_0_0_1"/>
<feature type="compositionally biased region" description="Basic and acidic residues" evidence="1">
    <location>
        <begin position="16"/>
        <end position="25"/>
    </location>
</feature>
<evidence type="ECO:0000256" key="1">
    <source>
        <dbReference type="SAM" id="MobiDB-lite"/>
    </source>
</evidence>
<protein>
    <recommendedName>
        <fullName evidence="2">DUF3615 domain-containing protein</fullName>
    </recommendedName>
</protein>
<reference evidence="3" key="2">
    <citation type="submission" date="2018-05" db="EMBL/GenBank/DDBJ databases">
        <title>OgluRS3 (Oryza glumaepatula Reference Sequence Version 3).</title>
        <authorList>
            <person name="Zhang J."/>
            <person name="Kudrna D."/>
            <person name="Lee S."/>
            <person name="Talag J."/>
            <person name="Welchert J."/>
            <person name="Wing R.A."/>
        </authorList>
    </citation>
    <scope>NUCLEOTIDE SEQUENCE [LARGE SCALE GENOMIC DNA]</scope>
</reference>
<name>A0A0D9YR23_9ORYZ</name>
<evidence type="ECO:0000313" key="4">
    <source>
        <dbReference type="Proteomes" id="UP000026961"/>
    </source>
</evidence>
<evidence type="ECO:0000313" key="3">
    <source>
        <dbReference type="EnsemblPlants" id="OGLUM02G13710.1"/>
    </source>
</evidence>
<organism evidence="3">
    <name type="scientific">Oryza glumipatula</name>
    <dbReference type="NCBI Taxonomy" id="40148"/>
    <lineage>
        <taxon>Eukaryota</taxon>
        <taxon>Viridiplantae</taxon>
        <taxon>Streptophyta</taxon>
        <taxon>Embryophyta</taxon>
        <taxon>Tracheophyta</taxon>
        <taxon>Spermatophyta</taxon>
        <taxon>Magnoliopsida</taxon>
        <taxon>Liliopsida</taxon>
        <taxon>Poales</taxon>
        <taxon>Poaceae</taxon>
        <taxon>BOP clade</taxon>
        <taxon>Oryzoideae</taxon>
        <taxon>Oryzeae</taxon>
        <taxon>Oryzinae</taxon>
        <taxon>Oryza</taxon>
    </lineage>
</organism>
<feature type="domain" description="DUF3615" evidence="2">
    <location>
        <begin position="95"/>
        <end position="182"/>
    </location>
</feature>